<dbReference type="PROSITE" id="PS51296">
    <property type="entry name" value="RIESKE"/>
    <property type="match status" value="1"/>
</dbReference>
<keyword evidence="6" id="KW-0534">Nitrate assimilation</keyword>
<dbReference type="GO" id="GO:0046872">
    <property type="term" value="F:metal ion binding"/>
    <property type="evidence" value="ECO:0007669"/>
    <property type="project" value="UniProtKB-KW"/>
</dbReference>
<dbReference type="GO" id="GO:0051537">
    <property type="term" value="F:2 iron, 2 sulfur cluster binding"/>
    <property type="evidence" value="ECO:0007669"/>
    <property type="project" value="UniProtKB-KW"/>
</dbReference>
<dbReference type="PANTHER" id="PTHR21496:SF23">
    <property type="entry name" value="3-PHENYLPROPIONATE_CINNAMIC ACID DIOXYGENASE FERREDOXIN SUBUNIT"/>
    <property type="match status" value="1"/>
</dbReference>
<evidence type="ECO:0000256" key="4">
    <source>
        <dbReference type="ARBA" id="ARBA00023004"/>
    </source>
</evidence>
<keyword evidence="1" id="KW-0001">2Fe-2S</keyword>
<sequence>MENWLKVCSLEEIPRLGTRQLKHGEKNIALFRTDDDQVFALLDRCPHKSGPLSQGIVCGRHVTCPLHNWNIALEDGKAMAPDVGETSPYPVKIESGSVFIRL</sequence>
<dbReference type="NCBIfam" id="TIGR02378">
    <property type="entry name" value="nirD_assim_sml"/>
    <property type="match status" value="1"/>
</dbReference>
<keyword evidence="9" id="KW-1185">Reference proteome</keyword>
<dbReference type="RefSeq" id="WP_173065671.1">
    <property type="nucleotide sequence ID" value="NZ_AP022853.1"/>
</dbReference>
<keyword evidence="5" id="KW-0411">Iron-sulfur</keyword>
<keyword evidence="2" id="KW-0479">Metal-binding</keyword>
<evidence type="ECO:0000256" key="1">
    <source>
        <dbReference type="ARBA" id="ARBA00022714"/>
    </source>
</evidence>
<evidence type="ECO:0000256" key="6">
    <source>
        <dbReference type="ARBA" id="ARBA00023063"/>
    </source>
</evidence>
<dbReference type="CDD" id="cd03530">
    <property type="entry name" value="Rieske_NirD_small_Bacillus"/>
    <property type="match status" value="1"/>
</dbReference>
<organism evidence="8 9">
    <name type="scientific">Sulfurimicrobium lacus</name>
    <dbReference type="NCBI Taxonomy" id="2715678"/>
    <lineage>
        <taxon>Bacteria</taxon>
        <taxon>Pseudomonadati</taxon>
        <taxon>Pseudomonadota</taxon>
        <taxon>Betaproteobacteria</taxon>
        <taxon>Nitrosomonadales</taxon>
        <taxon>Sulfuricellaceae</taxon>
        <taxon>Sulfurimicrobium</taxon>
    </lineage>
</organism>
<dbReference type="EMBL" id="AP022853">
    <property type="protein sequence ID" value="BCB27645.1"/>
    <property type="molecule type" value="Genomic_DNA"/>
</dbReference>
<dbReference type="KEGG" id="slac:SKTS_25310"/>
<dbReference type="Gene3D" id="2.102.10.10">
    <property type="entry name" value="Rieske [2Fe-2S] iron-sulphur domain"/>
    <property type="match status" value="1"/>
</dbReference>
<accession>A0A6F8VFV7</accession>
<proteinExistence type="predicted"/>
<dbReference type="PANTHER" id="PTHR21496">
    <property type="entry name" value="FERREDOXIN-RELATED"/>
    <property type="match status" value="1"/>
</dbReference>
<evidence type="ECO:0000256" key="3">
    <source>
        <dbReference type="ARBA" id="ARBA00023002"/>
    </source>
</evidence>
<keyword evidence="4" id="KW-0408">Iron</keyword>
<dbReference type="Proteomes" id="UP000502260">
    <property type="component" value="Chromosome"/>
</dbReference>
<evidence type="ECO:0000313" key="8">
    <source>
        <dbReference type="EMBL" id="BCB27645.1"/>
    </source>
</evidence>
<dbReference type="GO" id="GO:0042128">
    <property type="term" value="P:nitrate assimilation"/>
    <property type="evidence" value="ECO:0007669"/>
    <property type="project" value="UniProtKB-KW"/>
</dbReference>
<protein>
    <submittedName>
        <fullName evidence="8">Nitrite reductase</fullName>
    </submittedName>
</protein>
<dbReference type="InterPro" id="IPR017941">
    <property type="entry name" value="Rieske_2Fe-2S"/>
</dbReference>
<dbReference type="Pfam" id="PF13806">
    <property type="entry name" value="Rieske_2"/>
    <property type="match status" value="1"/>
</dbReference>
<evidence type="ECO:0000313" key="9">
    <source>
        <dbReference type="Proteomes" id="UP000502260"/>
    </source>
</evidence>
<gene>
    <name evidence="8" type="primary">nasE</name>
    <name evidence="8" type="ORF">SKTS_25310</name>
</gene>
<evidence type="ECO:0000256" key="5">
    <source>
        <dbReference type="ARBA" id="ARBA00023014"/>
    </source>
</evidence>
<keyword evidence="3" id="KW-0560">Oxidoreductase</keyword>
<evidence type="ECO:0000259" key="7">
    <source>
        <dbReference type="PROSITE" id="PS51296"/>
    </source>
</evidence>
<feature type="domain" description="Rieske" evidence="7">
    <location>
        <begin position="5"/>
        <end position="100"/>
    </location>
</feature>
<dbReference type="InterPro" id="IPR012748">
    <property type="entry name" value="Rieske-like_NirD"/>
</dbReference>
<dbReference type="InterPro" id="IPR036922">
    <property type="entry name" value="Rieske_2Fe-2S_sf"/>
</dbReference>
<dbReference type="SUPFAM" id="SSF50022">
    <property type="entry name" value="ISP domain"/>
    <property type="match status" value="1"/>
</dbReference>
<reference evidence="9" key="1">
    <citation type="submission" date="2020-03" db="EMBL/GenBank/DDBJ databases">
        <title>Complete genome sequence of sulfur-oxidizing bacterium skT11.</title>
        <authorList>
            <person name="Kanda M."/>
            <person name="Kojima H."/>
            <person name="Fukui M."/>
        </authorList>
    </citation>
    <scope>NUCLEOTIDE SEQUENCE [LARGE SCALE GENOMIC DNA]</scope>
    <source>
        <strain evidence="9">skT11</strain>
    </source>
</reference>
<name>A0A6F8VFV7_9PROT</name>
<dbReference type="AlphaFoldDB" id="A0A6F8VFV7"/>
<dbReference type="GO" id="GO:0008942">
    <property type="term" value="F:nitrite reductase [NAD(P)H] activity"/>
    <property type="evidence" value="ECO:0007669"/>
    <property type="project" value="InterPro"/>
</dbReference>
<evidence type="ECO:0000256" key="2">
    <source>
        <dbReference type="ARBA" id="ARBA00022723"/>
    </source>
</evidence>